<dbReference type="STRING" id="582672.SAMN05216360_101395"/>
<keyword evidence="2" id="KW-1185">Reference proteome</keyword>
<sequence length="170" mass="18162">MRVVLRPVPEHPEAVGTVDGAPLTYEGRVPHVAGRPVEHAVIAEALSDAVEAAAGAVFGGDYVNPMSRATGLNRRTVTRDRVLRNGLPGWALAFLGRAAAYEHPRAMGYMLQAAAEMSERGGLAQGDALPGVRPRDREDLAVLARLGLEESLELVAVARDAKRLPVVDRE</sequence>
<gene>
    <name evidence="1" type="ORF">SAMN05216360_101395</name>
</gene>
<dbReference type="Proteomes" id="UP000198704">
    <property type="component" value="Unassembled WGS sequence"/>
</dbReference>
<dbReference type="AlphaFoldDB" id="A0A1G9RVA7"/>
<evidence type="ECO:0000313" key="1">
    <source>
        <dbReference type="EMBL" id="SDM27176.1"/>
    </source>
</evidence>
<dbReference type="RefSeq" id="WP_091712839.1">
    <property type="nucleotide sequence ID" value="NZ_FNHS01000001.1"/>
</dbReference>
<organism evidence="1 2">
    <name type="scientific">Methylobacterium phyllostachyos</name>
    <dbReference type="NCBI Taxonomy" id="582672"/>
    <lineage>
        <taxon>Bacteria</taxon>
        <taxon>Pseudomonadati</taxon>
        <taxon>Pseudomonadota</taxon>
        <taxon>Alphaproteobacteria</taxon>
        <taxon>Hyphomicrobiales</taxon>
        <taxon>Methylobacteriaceae</taxon>
        <taxon>Methylobacterium</taxon>
    </lineage>
</organism>
<dbReference type="EMBL" id="FNHS01000001">
    <property type="protein sequence ID" value="SDM27176.1"/>
    <property type="molecule type" value="Genomic_DNA"/>
</dbReference>
<accession>A0A1G9RVA7</accession>
<name>A0A1G9RVA7_9HYPH</name>
<protein>
    <submittedName>
        <fullName evidence="1">Uncharacterized protein</fullName>
    </submittedName>
</protein>
<reference evidence="2" key="1">
    <citation type="submission" date="2016-10" db="EMBL/GenBank/DDBJ databases">
        <authorList>
            <person name="Varghese N."/>
            <person name="Submissions S."/>
        </authorList>
    </citation>
    <scope>NUCLEOTIDE SEQUENCE [LARGE SCALE GENOMIC DNA]</scope>
    <source>
        <strain evidence="2">BL47</strain>
    </source>
</reference>
<evidence type="ECO:0000313" key="2">
    <source>
        <dbReference type="Proteomes" id="UP000198704"/>
    </source>
</evidence>
<proteinExistence type="predicted"/>